<dbReference type="STRING" id="10181.G5BYB5"/>
<dbReference type="AlphaFoldDB" id="G5BYB5"/>
<name>G5BYB5_HETGA</name>
<evidence type="ECO:0000313" key="3">
    <source>
        <dbReference type="Proteomes" id="UP000006813"/>
    </source>
</evidence>
<dbReference type="EMBL" id="JH172443">
    <property type="protein sequence ID" value="EHB14276.1"/>
    <property type="molecule type" value="Genomic_DNA"/>
</dbReference>
<proteinExistence type="predicted"/>
<keyword evidence="1" id="KW-0732">Signal</keyword>
<sequence>MHLLLLVSFCAIGNNPQCVCRLDVELMFAYGSFGYGFSHQLKPLQRNIEPTMFLNVASHPKRKDLPINIVTPQPVTVENSADRQHPNQPPIVQLENPRERLEKMKKEYRNLSTWKEKADYLESILNPELEHKNSKLLENDKKDLTIPTLNLWDQDNSIAVIPRIDESTLPPTDIPLSIIPTLKVTEEGKIPPLDEQSKAILKDKMKDTLLPPVVRLRNTHPNILKTDSSSAKVKLRSIHVNPEKVRKNLDSSPTEIRWQSNYLNLAERKSTSFYSPDLKSKGSFKR</sequence>
<feature type="chain" id="PRO_5003474884" evidence="1">
    <location>
        <begin position="17"/>
        <end position="286"/>
    </location>
</feature>
<evidence type="ECO:0000256" key="1">
    <source>
        <dbReference type="SAM" id="SignalP"/>
    </source>
</evidence>
<dbReference type="InterPro" id="IPR031462">
    <property type="entry name" value="CTSRT"/>
</dbReference>
<gene>
    <name evidence="2" type="ORF">GW7_05115</name>
</gene>
<evidence type="ECO:0000313" key="2">
    <source>
        <dbReference type="EMBL" id="EHB14276.1"/>
    </source>
</evidence>
<dbReference type="Proteomes" id="UP000006813">
    <property type="component" value="Unassembled WGS sequence"/>
</dbReference>
<protein>
    <submittedName>
        <fullName evidence="2">Amyotrophic lateral sclerosis 2 chromosomal region candidate gene 11 protein</fullName>
    </submittedName>
</protein>
<dbReference type="InParanoid" id="G5BYB5"/>
<feature type="signal peptide" evidence="1">
    <location>
        <begin position="1"/>
        <end position="16"/>
    </location>
</feature>
<accession>G5BYB5</accession>
<reference evidence="2 3" key="1">
    <citation type="journal article" date="2011" name="Nature">
        <title>Genome sequencing reveals insights into physiology and longevity of the naked mole rat.</title>
        <authorList>
            <person name="Kim E.B."/>
            <person name="Fang X."/>
            <person name="Fushan A.A."/>
            <person name="Huang Z."/>
            <person name="Lobanov A.V."/>
            <person name="Han L."/>
            <person name="Marino S.M."/>
            <person name="Sun X."/>
            <person name="Turanov A.A."/>
            <person name="Yang P."/>
            <person name="Yim S.H."/>
            <person name="Zhao X."/>
            <person name="Kasaikina M.V."/>
            <person name="Stoletzki N."/>
            <person name="Peng C."/>
            <person name="Polak P."/>
            <person name="Xiong Z."/>
            <person name="Kiezun A."/>
            <person name="Zhu Y."/>
            <person name="Chen Y."/>
            <person name="Kryukov G.V."/>
            <person name="Zhang Q."/>
            <person name="Peshkin L."/>
            <person name="Yang L."/>
            <person name="Bronson R.T."/>
            <person name="Buffenstein R."/>
            <person name="Wang B."/>
            <person name="Han C."/>
            <person name="Li Q."/>
            <person name="Chen L."/>
            <person name="Zhao W."/>
            <person name="Sunyaev S.R."/>
            <person name="Park T.J."/>
            <person name="Zhang G."/>
            <person name="Wang J."/>
            <person name="Gladyshev V.N."/>
        </authorList>
    </citation>
    <scope>NUCLEOTIDE SEQUENCE [LARGE SCALE GENOMIC DNA]</scope>
</reference>
<dbReference type="PANTHER" id="PTHR21665">
    <property type="entry name" value="CATION CHANNEL SPERM-ASSOCIATED TARGETING SUBUNIT TAU"/>
    <property type="match status" value="1"/>
</dbReference>
<dbReference type="PANTHER" id="PTHR21665:SF2">
    <property type="entry name" value="CATION CHANNEL SPERM-ASSOCIATED TARGETING SUBUNIT TAU"/>
    <property type="match status" value="1"/>
</dbReference>
<organism evidence="2 3">
    <name type="scientific">Heterocephalus glaber</name>
    <name type="common">Naked mole rat</name>
    <dbReference type="NCBI Taxonomy" id="10181"/>
    <lineage>
        <taxon>Eukaryota</taxon>
        <taxon>Metazoa</taxon>
        <taxon>Chordata</taxon>
        <taxon>Craniata</taxon>
        <taxon>Vertebrata</taxon>
        <taxon>Euteleostomi</taxon>
        <taxon>Mammalia</taxon>
        <taxon>Eutheria</taxon>
        <taxon>Euarchontoglires</taxon>
        <taxon>Glires</taxon>
        <taxon>Rodentia</taxon>
        <taxon>Hystricomorpha</taxon>
        <taxon>Bathyergidae</taxon>
        <taxon>Heterocephalus</taxon>
    </lineage>
</organism>